<sequence length="550" mass="57392">MAKKLIVVITLLTVVANGLVMPPRAAAATSALEACAGSIGSGILSLLGGRGLSALSGTVPTSDAGAQTQIAAGRVQSCVQVVTEQLAQLALATLKRRVLDVMVDETINWINGGGSPQFVTNFNDFINSAGQAAAGDVIRGVGLGQMCQGLRMPVIQFLTGGRAAGAPPFSQQITCTLDQVVNNINDFYNNFQSGGWIAFNESWRPQNNYYGAILIAGDELISKTLESERAAQTSAIAGQGYSPTQRCLEWTLWGDQGDAGGTIIATADGSTFGDPRIPPPVPDNVSPDDYLNVYWYCSQITNTTPGSTLAGVTQRALTAHVDNVINAQTFADYAEALVGAAINRLVQESVSGLLGVATPSAPHQGYVDLSQEGSRPDDLLGGAGTSYTGAVRDSQDAPSGSNLSTQLTLAQTSLSQAAENIRNASSTNGEIKTLLTSFKNWCDVNGGSTSHPQSCSGLADELTAANNLSADLNEKYTEVLPLLDQVAAFLAQLQANTPLPADFNNSVNTLLNQIIAFADNAYNTALNLPTQRDSIQASYNACLSGSTACN</sequence>
<keyword evidence="2" id="KW-0732">Signal</keyword>
<name>A0A0G1UBP0_9BACT</name>
<comment type="caution">
    <text evidence="3">The sequence shown here is derived from an EMBL/GenBank/DDBJ whole genome shotgun (WGS) entry which is preliminary data.</text>
</comment>
<gene>
    <name evidence="3" type="ORF">UY23_C0001G0187</name>
</gene>
<dbReference type="Proteomes" id="UP000034956">
    <property type="component" value="Unassembled WGS sequence"/>
</dbReference>
<dbReference type="EMBL" id="LCPF01000001">
    <property type="protein sequence ID" value="KKU91581.1"/>
    <property type="molecule type" value="Genomic_DNA"/>
</dbReference>
<dbReference type="AlphaFoldDB" id="A0A0G1UBP0"/>
<evidence type="ECO:0000256" key="1">
    <source>
        <dbReference type="SAM" id="MobiDB-lite"/>
    </source>
</evidence>
<accession>A0A0G1UBP0</accession>
<feature type="signal peptide" evidence="2">
    <location>
        <begin position="1"/>
        <end position="27"/>
    </location>
</feature>
<evidence type="ECO:0000256" key="2">
    <source>
        <dbReference type="SAM" id="SignalP"/>
    </source>
</evidence>
<proteinExistence type="predicted"/>
<organism evidence="3 4">
    <name type="scientific">Candidatus Jorgensenbacteria bacterium GW2011_GWA1_48_11</name>
    <dbReference type="NCBI Taxonomy" id="1618660"/>
    <lineage>
        <taxon>Bacteria</taxon>
        <taxon>Candidatus Joergenseniibacteriota</taxon>
    </lineage>
</organism>
<feature type="chain" id="PRO_5002540023" evidence="2">
    <location>
        <begin position="28"/>
        <end position="550"/>
    </location>
</feature>
<feature type="region of interest" description="Disordered" evidence="1">
    <location>
        <begin position="373"/>
        <end position="403"/>
    </location>
</feature>
<reference evidence="3 4" key="1">
    <citation type="journal article" date="2015" name="Nature">
        <title>rRNA introns, odd ribosomes, and small enigmatic genomes across a large radiation of phyla.</title>
        <authorList>
            <person name="Brown C.T."/>
            <person name="Hug L.A."/>
            <person name="Thomas B.C."/>
            <person name="Sharon I."/>
            <person name="Castelle C.J."/>
            <person name="Singh A."/>
            <person name="Wilkins M.J."/>
            <person name="Williams K.H."/>
            <person name="Banfield J.F."/>
        </authorList>
    </citation>
    <scope>NUCLEOTIDE SEQUENCE [LARGE SCALE GENOMIC DNA]</scope>
</reference>
<evidence type="ECO:0000313" key="3">
    <source>
        <dbReference type="EMBL" id="KKU91581.1"/>
    </source>
</evidence>
<protein>
    <submittedName>
        <fullName evidence="3">Uncharacterized protein</fullName>
    </submittedName>
</protein>
<evidence type="ECO:0000313" key="4">
    <source>
        <dbReference type="Proteomes" id="UP000034956"/>
    </source>
</evidence>